<dbReference type="Pfam" id="PF12274">
    <property type="entry name" value="DUF3615"/>
    <property type="match status" value="1"/>
</dbReference>
<proteinExistence type="predicted"/>
<name>A0AAV3Q3Y8_LITER</name>
<protein>
    <recommendedName>
        <fullName evidence="1">DUF3615 domain-containing protein</fullName>
    </recommendedName>
</protein>
<dbReference type="PANTHER" id="PTHR34710:SF20">
    <property type="entry name" value="OS10G0550200 PROTEIN"/>
    <property type="match status" value="1"/>
</dbReference>
<feature type="domain" description="DUF3615" evidence="1">
    <location>
        <begin position="35"/>
        <end position="124"/>
    </location>
</feature>
<dbReference type="AlphaFoldDB" id="A0AAV3Q3Y8"/>
<dbReference type="Proteomes" id="UP001454036">
    <property type="component" value="Unassembled WGS sequence"/>
</dbReference>
<evidence type="ECO:0000313" key="2">
    <source>
        <dbReference type="EMBL" id="GAA0157936.1"/>
    </source>
</evidence>
<gene>
    <name evidence="2" type="ORF">LIER_15089</name>
</gene>
<organism evidence="2 3">
    <name type="scientific">Lithospermum erythrorhizon</name>
    <name type="common">Purple gromwell</name>
    <name type="synonym">Lithospermum officinale var. erythrorhizon</name>
    <dbReference type="NCBI Taxonomy" id="34254"/>
    <lineage>
        <taxon>Eukaryota</taxon>
        <taxon>Viridiplantae</taxon>
        <taxon>Streptophyta</taxon>
        <taxon>Embryophyta</taxon>
        <taxon>Tracheophyta</taxon>
        <taxon>Spermatophyta</taxon>
        <taxon>Magnoliopsida</taxon>
        <taxon>eudicotyledons</taxon>
        <taxon>Gunneridae</taxon>
        <taxon>Pentapetalae</taxon>
        <taxon>asterids</taxon>
        <taxon>lamiids</taxon>
        <taxon>Boraginales</taxon>
        <taxon>Boraginaceae</taxon>
        <taxon>Boraginoideae</taxon>
        <taxon>Lithospermeae</taxon>
        <taxon>Lithospermum</taxon>
    </lineage>
</organism>
<dbReference type="InterPro" id="IPR022059">
    <property type="entry name" value="DUF3615"/>
</dbReference>
<keyword evidence="3" id="KW-1185">Reference proteome</keyword>
<accession>A0AAV3Q3Y8</accession>
<dbReference type="EMBL" id="BAABME010003217">
    <property type="protein sequence ID" value="GAA0157936.1"/>
    <property type="molecule type" value="Genomic_DNA"/>
</dbReference>
<comment type="caution">
    <text evidence="2">The sequence shown here is derived from an EMBL/GenBank/DDBJ whole genome shotgun (WGS) entry which is preliminary data.</text>
</comment>
<sequence length="197" mass="22476">MNASDLDLKYPTAPKSHKQHRSFIEGVCKENIEYANIALDHYNVENHTEYKLVEDETLTSTTIHKAEGSWIHCGFHAKASSTLLFFAEIDVLNQPNLVTTCQIVQRQSETRESCNPCHCLIVHPVDGYVGACPDMNHYGPPVRAIAEIEKTLLLDKKNNRWTAPIFSQEMLERYKAFKKKYNFSTTRFVVVIISIAC</sequence>
<reference evidence="2 3" key="1">
    <citation type="submission" date="2024-01" db="EMBL/GenBank/DDBJ databases">
        <title>The complete chloroplast genome sequence of Lithospermum erythrorhizon: insights into the phylogenetic relationship among Boraginaceae species and the maternal lineages of purple gromwells.</title>
        <authorList>
            <person name="Okada T."/>
            <person name="Watanabe K."/>
        </authorList>
    </citation>
    <scope>NUCLEOTIDE SEQUENCE [LARGE SCALE GENOMIC DNA]</scope>
</reference>
<evidence type="ECO:0000259" key="1">
    <source>
        <dbReference type="Pfam" id="PF12274"/>
    </source>
</evidence>
<dbReference type="PANTHER" id="PTHR34710">
    <property type="entry name" value="OS03G0834100 PROTEIN"/>
    <property type="match status" value="1"/>
</dbReference>
<evidence type="ECO:0000313" key="3">
    <source>
        <dbReference type="Proteomes" id="UP001454036"/>
    </source>
</evidence>